<organism evidence="1 2">
    <name type="scientific">Hibiscus syriacus</name>
    <name type="common">Rose of Sharon</name>
    <dbReference type="NCBI Taxonomy" id="106335"/>
    <lineage>
        <taxon>Eukaryota</taxon>
        <taxon>Viridiplantae</taxon>
        <taxon>Streptophyta</taxon>
        <taxon>Embryophyta</taxon>
        <taxon>Tracheophyta</taxon>
        <taxon>Spermatophyta</taxon>
        <taxon>Magnoliopsida</taxon>
        <taxon>eudicotyledons</taxon>
        <taxon>Gunneridae</taxon>
        <taxon>Pentapetalae</taxon>
        <taxon>rosids</taxon>
        <taxon>malvids</taxon>
        <taxon>Malvales</taxon>
        <taxon>Malvaceae</taxon>
        <taxon>Malvoideae</taxon>
        <taxon>Hibiscus</taxon>
    </lineage>
</organism>
<evidence type="ECO:0000313" key="2">
    <source>
        <dbReference type="Proteomes" id="UP000436088"/>
    </source>
</evidence>
<protein>
    <submittedName>
        <fullName evidence="1">Uncharacterized protein</fullName>
    </submittedName>
</protein>
<keyword evidence="2" id="KW-1185">Reference proteome</keyword>
<dbReference type="EMBL" id="VEPZ02000548">
    <property type="protein sequence ID" value="KAE8723022.1"/>
    <property type="molecule type" value="Genomic_DNA"/>
</dbReference>
<sequence length="180" mass="19655">MEIKFEGDESHEQGDQTARLLQNFTLAKVPEAERKLIQQAISQNVSKHSTWLTYCPTGPSSLSNSSRRSSPTRRLRLRGAVNDGGPRVLLSAMVFAAVALFDEKVVSALPVTVESGSGDPHGIACWDWGLGVCCLLFFRLLAMELGSLVRELVILPSLPFPLNGKFSLRNSPYTSPLLNG</sequence>
<reference evidence="1" key="1">
    <citation type="submission" date="2019-09" db="EMBL/GenBank/DDBJ databases">
        <title>Draft genome information of white flower Hibiscus syriacus.</title>
        <authorList>
            <person name="Kim Y.-M."/>
        </authorList>
    </citation>
    <scope>NUCLEOTIDE SEQUENCE [LARGE SCALE GENOMIC DNA]</scope>
    <source>
        <strain evidence="1">YM2019G1</strain>
    </source>
</reference>
<name>A0A6A3C797_HIBSY</name>
<comment type="caution">
    <text evidence="1">The sequence shown here is derived from an EMBL/GenBank/DDBJ whole genome shotgun (WGS) entry which is preliminary data.</text>
</comment>
<proteinExistence type="predicted"/>
<gene>
    <name evidence="1" type="ORF">F3Y22_tig00013285pilonHSYRG00213</name>
</gene>
<accession>A0A6A3C797</accession>
<dbReference type="Proteomes" id="UP000436088">
    <property type="component" value="Unassembled WGS sequence"/>
</dbReference>
<dbReference type="AlphaFoldDB" id="A0A6A3C797"/>
<evidence type="ECO:0000313" key="1">
    <source>
        <dbReference type="EMBL" id="KAE8723022.1"/>
    </source>
</evidence>